<dbReference type="Gene3D" id="3.40.50.720">
    <property type="entry name" value="NAD(P)-binding Rossmann-like Domain"/>
    <property type="match status" value="2"/>
</dbReference>
<keyword evidence="2" id="KW-0812">Transmembrane</keyword>
<dbReference type="AlphaFoldDB" id="A0A1I5YFH2"/>
<dbReference type="Pfam" id="PF02719">
    <property type="entry name" value="Polysacc_synt_2"/>
    <property type="match status" value="1"/>
</dbReference>
<keyword evidence="2" id="KW-1133">Transmembrane helix</keyword>
<dbReference type="PANTHER" id="PTHR43318">
    <property type="entry name" value="UDP-N-ACETYLGLUCOSAMINE 4,6-DEHYDRATASE"/>
    <property type="match status" value="1"/>
</dbReference>
<organism evidence="4 5">
    <name type="scientific">Roseivivax halotolerans</name>
    <dbReference type="NCBI Taxonomy" id="93684"/>
    <lineage>
        <taxon>Bacteria</taxon>
        <taxon>Pseudomonadati</taxon>
        <taxon>Pseudomonadota</taxon>
        <taxon>Alphaproteobacteria</taxon>
        <taxon>Rhodobacterales</taxon>
        <taxon>Roseobacteraceae</taxon>
        <taxon>Roseivivax</taxon>
    </lineage>
</organism>
<dbReference type="InterPro" id="IPR036291">
    <property type="entry name" value="NAD(P)-bd_dom_sf"/>
</dbReference>
<keyword evidence="5" id="KW-1185">Reference proteome</keyword>
<keyword evidence="2" id="KW-0472">Membrane</keyword>
<dbReference type="PANTHER" id="PTHR43318:SF1">
    <property type="entry name" value="POLYSACCHARIDE BIOSYNTHESIS PROTEIN EPSC-RELATED"/>
    <property type="match status" value="1"/>
</dbReference>
<evidence type="ECO:0000256" key="1">
    <source>
        <dbReference type="ARBA" id="ARBA00007430"/>
    </source>
</evidence>
<comment type="similarity">
    <text evidence="1">Belongs to the polysaccharide synthase family.</text>
</comment>
<dbReference type="CDD" id="cd05237">
    <property type="entry name" value="UDP_invert_4-6DH_SDR_e"/>
    <property type="match status" value="1"/>
</dbReference>
<dbReference type="SUPFAM" id="SSF51735">
    <property type="entry name" value="NAD(P)-binding Rossmann-fold domains"/>
    <property type="match status" value="1"/>
</dbReference>
<feature type="transmembrane region" description="Helical" evidence="2">
    <location>
        <begin position="76"/>
        <end position="98"/>
    </location>
</feature>
<accession>A0A1I5YFH2</accession>
<dbReference type="STRING" id="93684.SAMN05421853_105222"/>
<reference evidence="5" key="1">
    <citation type="submission" date="2016-10" db="EMBL/GenBank/DDBJ databases">
        <authorList>
            <person name="Varghese N."/>
            <person name="Submissions S."/>
        </authorList>
    </citation>
    <scope>NUCLEOTIDE SEQUENCE [LARGE SCALE GENOMIC DNA]</scope>
    <source>
        <strain evidence="5">JCM 10271</strain>
    </source>
</reference>
<evidence type="ECO:0000256" key="2">
    <source>
        <dbReference type="SAM" id="Phobius"/>
    </source>
</evidence>
<dbReference type="InterPro" id="IPR003869">
    <property type="entry name" value="Polysac_CapD-like"/>
</dbReference>
<gene>
    <name evidence="4" type="ORF">SAMN05421853_105222</name>
</gene>
<name>A0A1I5YFH2_9RHOB</name>
<dbReference type="Proteomes" id="UP000243106">
    <property type="component" value="Unassembled WGS sequence"/>
</dbReference>
<sequence>MEILQEKSIRIRALFLCDIIATNLAFLISLSLATGTFPFAEGLILQMGLLTVIAIFLLPKLVVYRANLRFVSLGDLVSVGVATAAVVVAFGLTLAMTAAPMPPVRALAILLFVQTALLSAPRLAMRSPDLRSGLRTTLGRYGPSRVTEPVLLIGRGTACDLFLRSLRTQPSLAYRPVGIIDDMSDTTGTFIHGIPILGDYNDCSAVVANLANRKVKVDRIILTEPLTRQATIALEPLLEWARAEGIAVSQLPGLSALRPLPSEVGLGTINVSELLDRQEARVDYAAIQRLIHGRRVMVTGAGGSIGSELVRQIASLKPSELTLIENCELNSYQIDMDLARHFPYVLRHSYICCIRDKTRLKEIFRRHRPELVFNAAALKHVPIVECNPCEGVLTNAIGARNVADLAAETGSMAMIQISTDKAVNTSNVMGATKRVAEMYCQALDRKLPTRFMTVRFGNVLGSSGSLVPLFKKQIDEGGPLTVTDPRMTRFFMTIREAVELTLLASASGLQHTTLQGQIMVLDMGKPIRIMSLAERMIGLAGLVPGRDIEIKTVGIRPGEKLFEELFDAREMRSESPVEGILVATAEGRRLEDMQKAIASLEIAARRGDAAAVISQLSQIVPGYASAAIGDAKAVLPATVVPSSLAQPGPAFAANQAEVM</sequence>
<evidence type="ECO:0000313" key="4">
    <source>
        <dbReference type="EMBL" id="SFQ42948.1"/>
    </source>
</evidence>
<feature type="domain" description="Polysaccharide biosynthesis protein CapD-like" evidence="3">
    <location>
        <begin position="296"/>
        <end position="583"/>
    </location>
</feature>
<dbReference type="EMBL" id="FOXV01000005">
    <property type="protein sequence ID" value="SFQ42948.1"/>
    <property type="molecule type" value="Genomic_DNA"/>
</dbReference>
<evidence type="ECO:0000259" key="3">
    <source>
        <dbReference type="Pfam" id="PF02719"/>
    </source>
</evidence>
<evidence type="ECO:0000313" key="5">
    <source>
        <dbReference type="Proteomes" id="UP000243106"/>
    </source>
</evidence>
<feature type="transmembrane region" description="Helical" evidence="2">
    <location>
        <begin position="12"/>
        <end position="37"/>
    </location>
</feature>
<feature type="transmembrane region" description="Helical" evidence="2">
    <location>
        <begin position="43"/>
        <end position="64"/>
    </location>
</feature>
<proteinExistence type="inferred from homology"/>
<protein>
    <submittedName>
        <fullName evidence="4">O-antigen biosynthesis protein WbqV</fullName>
    </submittedName>
</protein>
<dbReference type="InterPro" id="IPR051203">
    <property type="entry name" value="Polysaccharide_Synthase-Rel"/>
</dbReference>